<keyword evidence="2" id="KW-0805">Transcription regulation</keyword>
<dbReference type="InterPro" id="IPR013324">
    <property type="entry name" value="RNA_pol_sigma_r3/r4-like"/>
</dbReference>
<feature type="domain" description="RNA polymerase sigma-70 region 2" evidence="7">
    <location>
        <begin position="42"/>
        <end position="103"/>
    </location>
</feature>
<evidence type="ECO:0000256" key="5">
    <source>
        <dbReference type="ARBA" id="ARBA00023163"/>
    </source>
</evidence>
<evidence type="ECO:0008006" key="11">
    <source>
        <dbReference type="Google" id="ProtNLM"/>
    </source>
</evidence>
<dbReference type="InterPro" id="IPR013249">
    <property type="entry name" value="RNA_pol_sigma70_r4_t2"/>
</dbReference>
<organism evidence="9 10">
    <name type="scientific">Gemmata massiliana</name>
    <dbReference type="NCBI Taxonomy" id="1210884"/>
    <lineage>
        <taxon>Bacteria</taxon>
        <taxon>Pseudomonadati</taxon>
        <taxon>Planctomycetota</taxon>
        <taxon>Planctomycetia</taxon>
        <taxon>Gemmatales</taxon>
        <taxon>Gemmataceae</taxon>
        <taxon>Gemmata</taxon>
    </lineage>
</organism>
<feature type="transmembrane region" description="Helical" evidence="6">
    <location>
        <begin position="243"/>
        <end position="264"/>
    </location>
</feature>
<dbReference type="NCBIfam" id="TIGR02937">
    <property type="entry name" value="sigma70-ECF"/>
    <property type="match status" value="1"/>
</dbReference>
<feature type="domain" description="RNA polymerase sigma factor 70 region 4 type 2" evidence="8">
    <location>
        <begin position="132"/>
        <end position="177"/>
    </location>
</feature>
<dbReference type="InterPro" id="IPR036388">
    <property type="entry name" value="WH-like_DNA-bd_sf"/>
</dbReference>
<dbReference type="Gene3D" id="1.10.10.10">
    <property type="entry name" value="Winged helix-like DNA-binding domain superfamily/Winged helix DNA-binding domain"/>
    <property type="match status" value="1"/>
</dbReference>
<dbReference type="PANTHER" id="PTHR43133">
    <property type="entry name" value="RNA POLYMERASE ECF-TYPE SIGMA FACTO"/>
    <property type="match status" value="1"/>
</dbReference>
<keyword evidence="4" id="KW-0238">DNA-binding</keyword>
<dbReference type="PANTHER" id="PTHR43133:SF8">
    <property type="entry name" value="RNA POLYMERASE SIGMA FACTOR HI_1459-RELATED"/>
    <property type="match status" value="1"/>
</dbReference>
<dbReference type="AlphaFoldDB" id="A0A6P2DA52"/>
<dbReference type="KEGG" id="gms:SOIL9_03250"/>
<dbReference type="SUPFAM" id="SSF88659">
    <property type="entry name" value="Sigma3 and sigma4 domains of RNA polymerase sigma factors"/>
    <property type="match status" value="1"/>
</dbReference>
<gene>
    <name evidence="9" type="ORF">SOIL9_03250</name>
</gene>
<evidence type="ECO:0000256" key="6">
    <source>
        <dbReference type="SAM" id="Phobius"/>
    </source>
</evidence>
<dbReference type="EMBL" id="LR593886">
    <property type="protein sequence ID" value="VTR98286.1"/>
    <property type="molecule type" value="Genomic_DNA"/>
</dbReference>
<comment type="similarity">
    <text evidence="1">Belongs to the sigma-70 factor family. ECF subfamily.</text>
</comment>
<keyword evidence="5" id="KW-0804">Transcription</keyword>
<dbReference type="Proteomes" id="UP000464178">
    <property type="component" value="Chromosome"/>
</dbReference>
<dbReference type="RefSeq" id="WP_162671550.1">
    <property type="nucleotide sequence ID" value="NZ_LR593886.1"/>
</dbReference>
<evidence type="ECO:0000313" key="9">
    <source>
        <dbReference type="EMBL" id="VTR98286.1"/>
    </source>
</evidence>
<dbReference type="Pfam" id="PF08281">
    <property type="entry name" value="Sigma70_r4_2"/>
    <property type="match status" value="1"/>
</dbReference>
<dbReference type="Gene3D" id="1.10.1740.10">
    <property type="match status" value="1"/>
</dbReference>
<dbReference type="InterPro" id="IPR007627">
    <property type="entry name" value="RNA_pol_sigma70_r2"/>
</dbReference>
<reference evidence="9 10" key="1">
    <citation type="submission" date="2019-05" db="EMBL/GenBank/DDBJ databases">
        <authorList>
            <consortium name="Science for Life Laboratories"/>
        </authorList>
    </citation>
    <scope>NUCLEOTIDE SEQUENCE [LARGE SCALE GENOMIC DNA]</scope>
    <source>
        <strain evidence="9">Soil9</strain>
    </source>
</reference>
<proteinExistence type="inferred from homology"/>
<dbReference type="GO" id="GO:0003677">
    <property type="term" value="F:DNA binding"/>
    <property type="evidence" value="ECO:0007669"/>
    <property type="project" value="UniProtKB-KW"/>
</dbReference>
<dbReference type="InterPro" id="IPR013325">
    <property type="entry name" value="RNA_pol_sigma_r2"/>
</dbReference>
<keyword evidence="6" id="KW-0472">Membrane</keyword>
<dbReference type="CDD" id="cd06171">
    <property type="entry name" value="Sigma70_r4"/>
    <property type="match status" value="1"/>
</dbReference>
<dbReference type="InterPro" id="IPR014284">
    <property type="entry name" value="RNA_pol_sigma-70_dom"/>
</dbReference>
<protein>
    <recommendedName>
        <fullName evidence="11">HTH luxR-type domain-containing protein</fullName>
    </recommendedName>
</protein>
<evidence type="ECO:0000259" key="7">
    <source>
        <dbReference type="Pfam" id="PF04542"/>
    </source>
</evidence>
<evidence type="ECO:0000256" key="3">
    <source>
        <dbReference type="ARBA" id="ARBA00023082"/>
    </source>
</evidence>
<dbReference type="SUPFAM" id="SSF88946">
    <property type="entry name" value="Sigma2 domain of RNA polymerase sigma factors"/>
    <property type="match status" value="1"/>
</dbReference>
<sequence length="572" mass="62355">MTTTVSTGLRRVAARLNPDTAPDGELLGRFLEHRDEAAFTVLVRRHAALVLGTCRRVLGNATDADDAFQAAFVVLVRKAPALADRVCVANFLYGIAFHTALKAKAMAAKRKTREARALAPAPRPDQSELLSALDEELAKLPEKYREPVVRCELEGRPRREVADALGVAEGTISSRLTTAHRLLEKRLRSRGFSAGALALLFAAPTVTASDTLADSTVRAVTDPPQTIAQLASEVTKMMLLHKLGIGTTAFALVIALAAVAGATIPRPTATAPESAPAVPHFAPVAVAAPGPPGPEPAWKTEFRKAYGLKDGELVRRVPVPFPECRVEYFRNQIRELYHSRKIDPPAKEVNRDYTDHFTKFGWKDNWTDDRLTAHSTPVKPEDGAPLGRLLEMATAFTQPRTDADADLLETKVTGDWVVRANADPAKVAAALETILRKECEVKVSLSVQDVEREVWVLAGKFASNPLPDRKVNMIEVYASELTDRKTGGGGTGSLQEMATHVEGFVEMPIVIGKVDGAPKHVEWHYNYRSPFTAQQHAEDHDPETVLKNVAAQTGLTVKKEKMKIKVLVVKKG</sequence>
<evidence type="ECO:0000256" key="1">
    <source>
        <dbReference type="ARBA" id="ARBA00010641"/>
    </source>
</evidence>
<accession>A0A6P2DA52</accession>
<keyword evidence="6" id="KW-1133">Transmembrane helix</keyword>
<evidence type="ECO:0000256" key="2">
    <source>
        <dbReference type="ARBA" id="ARBA00023015"/>
    </source>
</evidence>
<keyword evidence="6" id="KW-0812">Transmembrane</keyword>
<dbReference type="Pfam" id="PF04542">
    <property type="entry name" value="Sigma70_r2"/>
    <property type="match status" value="1"/>
</dbReference>
<evidence type="ECO:0000259" key="8">
    <source>
        <dbReference type="Pfam" id="PF08281"/>
    </source>
</evidence>
<dbReference type="GO" id="GO:0016987">
    <property type="term" value="F:sigma factor activity"/>
    <property type="evidence" value="ECO:0007669"/>
    <property type="project" value="UniProtKB-KW"/>
</dbReference>
<name>A0A6P2DA52_9BACT</name>
<evidence type="ECO:0000256" key="4">
    <source>
        <dbReference type="ARBA" id="ARBA00023125"/>
    </source>
</evidence>
<dbReference type="InterPro" id="IPR039425">
    <property type="entry name" value="RNA_pol_sigma-70-like"/>
</dbReference>
<dbReference type="GO" id="GO:0006352">
    <property type="term" value="P:DNA-templated transcription initiation"/>
    <property type="evidence" value="ECO:0007669"/>
    <property type="project" value="InterPro"/>
</dbReference>
<evidence type="ECO:0000313" key="10">
    <source>
        <dbReference type="Proteomes" id="UP000464178"/>
    </source>
</evidence>
<keyword evidence="3" id="KW-0731">Sigma factor</keyword>
<keyword evidence="10" id="KW-1185">Reference proteome</keyword>